<reference evidence="3 4" key="1">
    <citation type="submission" date="2024-04" db="EMBL/GenBank/DDBJ databases">
        <title>Aurantiacibacter sp. DGU6 16S ribosomal RNA gene Genome sequencing and assembly.</title>
        <authorList>
            <person name="Park S."/>
        </authorList>
    </citation>
    <scope>NUCLEOTIDE SEQUENCE [LARGE SCALE GENOMIC DNA]</scope>
    <source>
        <strain evidence="3 4">DGU6</strain>
    </source>
</reference>
<dbReference type="SUPFAM" id="SSF53300">
    <property type="entry name" value="vWA-like"/>
    <property type="match status" value="1"/>
</dbReference>
<proteinExistence type="predicted"/>
<feature type="domain" description="Putative Flp pilus-assembly TadG-like N-terminal" evidence="2">
    <location>
        <begin position="7"/>
        <end position="51"/>
    </location>
</feature>
<dbReference type="EMBL" id="JBBYHV010000001">
    <property type="protein sequence ID" value="MEL1249245.1"/>
    <property type="molecule type" value="Genomic_DNA"/>
</dbReference>
<gene>
    <name evidence="3" type="ORF">AAEO60_01020</name>
</gene>
<evidence type="ECO:0000259" key="2">
    <source>
        <dbReference type="Pfam" id="PF13400"/>
    </source>
</evidence>
<evidence type="ECO:0000313" key="3">
    <source>
        <dbReference type="EMBL" id="MEL1249245.1"/>
    </source>
</evidence>
<name>A0ABU9I9Z9_9SPHN</name>
<dbReference type="Gene3D" id="3.40.50.410">
    <property type="entry name" value="von Willebrand factor, type A domain"/>
    <property type="match status" value="2"/>
</dbReference>
<feature type="compositionally biased region" description="Low complexity" evidence="1">
    <location>
        <begin position="231"/>
        <end position="243"/>
    </location>
</feature>
<protein>
    <submittedName>
        <fullName evidence="3">Pilus assembly protein TadG-related protein</fullName>
    </submittedName>
</protein>
<accession>A0ABU9I9Z9</accession>
<feature type="compositionally biased region" description="Polar residues" evidence="1">
    <location>
        <begin position="255"/>
        <end position="291"/>
    </location>
</feature>
<keyword evidence="4" id="KW-1185">Reference proteome</keyword>
<dbReference type="Proteomes" id="UP001497045">
    <property type="component" value="Unassembled WGS sequence"/>
</dbReference>
<sequence length="651" mass="70749">MFQDEAGSFLPMAAVGFLVLAAIVGGGVDLSRAHKAENRLQAACDAGVLAGRRAVGVNGFDEVAQDEAAAFFANNFNPDRQGATDTVFEPNTDDNGNTIVATASADVQTTIMAIFGFDIIPVSVTCSASMGVGNSDVTMVLDSTGSMDWSLDYGGPSKLSMLQDAMKAFYDTVEESTAGGNARIRYAFVPYSSTVNVGRLLSPSYLVESRTIQSREPVYETITVEEFAGWEDSVSSSASGESNEWVDDEGDVNGNEYNSRNECTADLPSNTGWSNVGNTSSDTETTINAQGQQVVTTTQTQRQQRTEYTCVQERRGRGRWSRTYYSARYTRYERDTFDYAFETSDPIMVTTTTTEFDHYVYRPVTYDVSSYKAFSSVTTTTGDDGDDVTSLWDGCIEERNTTPAASFAYDSMVGITPVSANDLDIDSATVSSDDDTKWAPLWPEVAYYRTSFVSTGRGRGRYDLSNNGDSLTGGQAPSFCPQRSQTLTEMSESAFDAYADSLRAEGNTYHDIGLLWGARLSSPTGIFADNVNASPSNGGNVSRHMIFMTDGQMQPSNAIQSAYGVEFHDRRVTANGVNLQTERHTSRFLAICDAVKARGIRLWVIAFATGLTDDLEACSSENSAFTAEDADELNEAFQEIANEVGELRIVQ</sequence>
<organism evidence="3 4">
    <name type="scientific">Aurantiacibacter gilvus</name>
    <dbReference type="NCBI Taxonomy" id="3139141"/>
    <lineage>
        <taxon>Bacteria</taxon>
        <taxon>Pseudomonadati</taxon>
        <taxon>Pseudomonadota</taxon>
        <taxon>Alphaproteobacteria</taxon>
        <taxon>Sphingomonadales</taxon>
        <taxon>Erythrobacteraceae</taxon>
        <taxon>Aurantiacibacter</taxon>
    </lineage>
</organism>
<dbReference type="RefSeq" id="WP_341671779.1">
    <property type="nucleotide sequence ID" value="NZ_JBBYHV010000001.1"/>
</dbReference>
<dbReference type="InterPro" id="IPR036465">
    <property type="entry name" value="vWFA_dom_sf"/>
</dbReference>
<dbReference type="Pfam" id="PF13400">
    <property type="entry name" value="Tad"/>
    <property type="match status" value="1"/>
</dbReference>
<comment type="caution">
    <text evidence="3">The sequence shown here is derived from an EMBL/GenBank/DDBJ whole genome shotgun (WGS) entry which is preliminary data.</text>
</comment>
<evidence type="ECO:0000256" key="1">
    <source>
        <dbReference type="SAM" id="MobiDB-lite"/>
    </source>
</evidence>
<dbReference type="InterPro" id="IPR028087">
    <property type="entry name" value="Tad_N"/>
</dbReference>
<feature type="compositionally biased region" description="Low complexity" evidence="1">
    <location>
        <begin position="292"/>
        <end position="303"/>
    </location>
</feature>
<evidence type="ECO:0000313" key="4">
    <source>
        <dbReference type="Proteomes" id="UP001497045"/>
    </source>
</evidence>
<feature type="region of interest" description="Disordered" evidence="1">
    <location>
        <begin position="231"/>
        <end position="304"/>
    </location>
</feature>